<gene>
    <name evidence="1" type="ORF">MANES_15G085001v8</name>
</gene>
<organism evidence="1 2">
    <name type="scientific">Manihot esculenta</name>
    <name type="common">Cassava</name>
    <name type="synonym">Jatropha manihot</name>
    <dbReference type="NCBI Taxonomy" id="3983"/>
    <lineage>
        <taxon>Eukaryota</taxon>
        <taxon>Viridiplantae</taxon>
        <taxon>Streptophyta</taxon>
        <taxon>Embryophyta</taxon>
        <taxon>Tracheophyta</taxon>
        <taxon>Spermatophyta</taxon>
        <taxon>Magnoliopsida</taxon>
        <taxon>eudicotyledons</taxon>
        <taxon>Gunneridae</taxon>
        <taxon>Pentapetalae</taxon>
        <taxon>rosids</taxon>
        <taxon>fabids</taxon>
        <taxon>Malpighiales</taxon>
        <taxon>Euphorbiaceae</taxon>
        <taxon>Crotonoideae</taxon>
        <taxon>Manihoteae</taxon>
        <taxon>Manihot</taxon>
    </lineage>
</organism>
<evidence type="ECO:0000313" key="2">
    <source>
        <dbReference type="Proteomes" id="UP000091857"/>
    </source>
</evidence>
<dbReference type="Proteomes" id="UP000091857">
    <property type="component" value="Chromosome 15"/>
</dbReference>
<keyword evidence="2" id="KW-1185">Reference proteome</keyword>
<sequence length="1026" mass="113673">MDPRTILEQAMFQLTPTRTRCDLIRYPGGGGGVTQISFGPLPANAHWITKATLPRFVRFVSTPEILERFVTIVTELEQTKSSDQSNELLNADAEGMLGSKGDDDGSSDAAQENNSKEQAMAYARALVTGFELDCLNDLVSSADVFGALRITYKRIPMIILLHYKEACLNFVELCKKTNQDWVWMDEIAAMQASRMELPYIRTSGIVLASEESYLSQFSGLSGGKQNGSIDASVSDSSLGSLDVNQESVVPISTPVQSTDGKAHMPMTWPAHLPQYMHNFQGPTFPQISPYQGYLFPGNMQWPPKVDDSAFGHDWEPDGGKKHKSSSWNKNSSHGKGLEASYHVDTTEPSDSSSETGSDHNLHNGEKQSSVEQKHGKKSSRKVVIGNINYITSMRDGGKGSMSDETSDEDEFVDGEALKEQVEEVVGSLERRHKSTSRHNKKANRSTIYGSNDEGKKKVYGNNPEGQKGNEQWVWGAFQNLLLKDKDLDSFDSDPHPSEMETGNEYEFHLGNIEAGENLKPLLFSHKTNEPGNHPCAAASDPSTESRMIIGQKEGDWFISNQLDKPSNKDENMNFRTFGGDYTSSIADDHFCFEKRKKDVLVDGSLMIRARPFTDISMAANIVEATQYENAIPEHANDKAKTHVTHEPEDLYMVLGRDSAAENAMSSWTHEMDYDNDLLSAEVNGRQSGVETVAAGDKLPSNGGKVSGREESSRVSAFGKSKSDLMSRTKKPALGSRTKVERSKSGKEEENRKRMEELMIQRQKRIAERSAAGNSPATSKIMPVKKTSALNNESKTQPPNQETKKRVFRSSTIDRLANARTTPKVESAQSKPAQSKKVPLRANGLAQKTAGADKKSSPNTVKANVPQNKEGKTDEFKDVKDLHSISSVEKNEGNTISQKDALDDKGKNGDSSHFNSSAPLDHFKGNDVGLSINFSEHYQYNSEMTKHPVPESPNEDLNHSDENTRENGMRNENLPSPRKSEIQMSTPPAAEINPYRKKWNCDETSPKAAKDFRKLLLFERKSRTSTN</sequence>
<protein>
    <submittedName>
        <fullName evidence="1">Uncharacterized protein</fullName>
    </submittedName>
</protein>
<dbReference type="EMBL" id="CM004401">
    <property type="protein sequence ID" value="KAG8637120.1"/>
    <property type="molecule type" value="Genomic_DNA"/>
</dbReference>
<name>A0ACB7GA60_MANES</name>
<accession>A0ACB7GA60</accession>
<comment type="caution">
    <text evidence="1">The sequence shown here is derived from an EMBL/GenBank/DDBJ whole genome shotgun (WGS) entry which is preliminary data.</text>
</comment>
<evidence type="ECO:0000313" key="1">
    <source>
        <dbReference type="EMBL" id="KAG8637120.1"/>
    </source>
</evidence>
<reference evidence="2" key="1">
    <citation type="journal article" date="2016" name="Nat. Biotechnol.">
        <title>Sequencing wild and cultivated cassava and related species reveals extensive interspecific hybridization and genetic diversity.</title>
        <authorList>
            <person name="Bredeson J.V."/>
            <person name="Lyons J.B."/>
            <person name="Prochnik S.E."/>
            <person name="Wu G.A."/>
            <person name="Ha C.M."/>
            <person name="Edsinger-Gonzales E."/>
            <person name="Grimwood J."/>
            <person name="Schmutz J."/>
            <person name="Rabbi I.Y."/>
            <person name="Egesi C."/>
            <person name="Nauluvula P."/>
            <person name="Lebot V."/>
            <person name="Ndunguru J."/>
            <person name="Mkamilo G."/>
            <person name="Bart R.S."/>
            <person name="Setter T.L."/>
            <person name="Gleadow R.M."/>
            <person name="Kulakow P."/>
            <person name="Ferguson M.E."/>
            <person name="Rounsley S."/>
            <person name="Rokhsar D.S."/>
        </authorList>
    </citation>
    <scope>NUCLEOTIDE SEQUENCE [LARGE SCALE GENOMIC DNA]</scope>
    <source>
        <strain evidence="2">cv. AM560-2</strain>
    </source>
</reference>
<proteinExistence type="predicted"/>